<name>A0A1W0BEG0_9NOCA</name>
<dbReference type="RefSeq" id="WP_077114531.1">
    <property type="nucleotide sequence ID" value="NZ_LOKT01000001.1"/>
</dbReference>
<evidence type="ECO:0000313" key="1">
    <source>
        <dbReference type="EMBL" id="ONM50577.1"/>
    </source>
</evidence>
<dbReference type="Proteomes" id="UP000188836">
    <property type="component" value="Unassembled WGS sequence"/>
</dbReference>
<proteinExistence type="predicted"/>
<sequence>MDKTPAISYLRTDLCGVRQRWDEIRMRSLAKRLGYNLRKTITFSALSDDRISRLLDQIEREQAEAVFVPHLDHLEGEHNRVIAVADVVVDVDEVYVRWSPIGAVLDDPEQVDG</sequence>
<comment type="caution">
    <text evidence="1">The sequence shown here is derived from an EMBL/GenBank/DDBJ whole genome shotgun (WGS) entry which is preliminary data.</text>
</comment>
<evidence type="ECO:0008006" key="3">
    <source>
        <dbReference type="Google" id="ProtNLM"/>
    </source>
</evidence>
<reference evidence="1 2" key="1">
    <citation type="journal article" date="2016" name="Antonie Van Leeuwenhoek">
        <title>Nocardia donostiensis sp. nov., isolated from human respiratory specimens.</title>
        <authorList>
            <person name="Ercibengoa M."/>
            <person name="Bell M."/>
            <person name="Marimon J.M."/>
            <person name="Humrighouse B."/>
            <person name="Klenk H.P."/>
            <person name="Potter G."/>
            <person name="Perez-Trallero E."/>
        </authorList>
    </citation>
    <scope>NUCLEOTIDE SEQUENCE [LARGE SCALE GENOMIC DNA]</scope>
    <source>
        <strain evidence="1 2">X1655</strain>
    </source>
</reference>
<dbReference type="OrthoDB" id="4559413at2"/>
<protein>
    <recommendedName>
        <fullName evidence="3">Resolvase/invertase-type recombinase catalytic domain-containing protein</fullName>
    </recommendedName>
</protein>
<dbReference type="EMBL" id="MUMY01000001">
    <property type="protein sequence ID" value="ONM50577.1"/>
    <property type="molecule type" value="Genomic_DNA"/>
</dbReference>
<keyword evidence="2" id="KW-1185">Reference proteome</keyword>
<accession>A0A1W0BEG0</accession>
<gene>
    <name evidence="1" type="ORF">B0T46_01325</name>
</gene>
<dbReference type="AlphaFoldDB" id="A0A1W0BEG0"/>
<organism evidence="1 2">
    <name type="scientific">Nocardia donostiensis</name>
    <dbReference type="NCBI Taxonomy" id="1538463"/>
    <lineage>
        <taxon>Bacteria</taxon>
        <taxon>Bacillati</taxon>
        <taxon>Actinomycetota</taxon>
        <taxon>Actinomycetes</taxon>
        <taxon>Mycobacteriales</taxon>
        <taxon>Nocardiaceae</taxon>
        <taxon>Nocardia</taxon>
    </lineage>
</organism>
<evidence type="ECO:0000313" key="2">
    <source>
        <dbReference type="Proteomes" id="UP000188836"/>
    </source>
</evidence>